<dbReference type="STRING" id="926567.TheveDRAFT_0247"/>
<dbReference type="Gene3D" id="1.10.10.10">
    <property type="entry name" value="Winged helix-like DNA-binding domain superfamily/Winged helix DNA-binding domain"/>
    <property type="match status" value="1"/>
</dbReference>
<accession>H0UNU1</accession>
<keyword evidence="2" id="KW-0238">DNA-binding</keyword>
<reference evidence="5 6" key="1">
    <citation type="submission" date="2011-10" db="EMBL/GenBank/DDBJ databases">
        <title>The Noncontiguous Finished genome of Thermanaerovibrio velox DSM 12556.</title>
        <authorList>
            <consortium name="US DOE Joint Genome Institute (JGI-PGF)"/>
            <person name="Lucas S."/>
            <person name="Copeland A."/>
            <person name="Lapidus A."/>
            <person name="Glavina del Rio T."/>
            <person name="Dalin E."/>
            <person name="Tice H."/>
            <person name="Bruce D."/>
            <person name="Goodwin L."/>
            <person name="Pitluck S."/>
            <person name="Peters L."/>
            <person name="Mikhailova N."/>
            <person name="Teshima H."/>
            <person name="Kyrpides N."/>
            <person name="Mavromatis K."/>
            <person name="Ivanova N."/>
            <person name="Markowitz V."/>
            <person name="Cheng J.-F."/>
            <person name="Hugenholtz P."/>
            <person name="Woyke T."/>
            <person name="Wu D."/>
            <person name="Spring S."/>
            <person name="Brambilla E.-M."/>
            <person name="Klenk H.-P."/>
            <person name="Eisen J.A."/>
        </authorList>
    </citation>
    <scope>NUCLEOTIDE SEQUENCE [LARGE SCALE GENOMIC DNA]</scope>
    <source>
        <strain evidence="5 6">DSM 12556</strain>
    </source>
</reference>
<dbReference type="NCBIfam" id="NF033788">
    <property type="entry name" value="HTH_metalloreg"/>
    <property type="match status" value="1"/>
</dbReference>
<keyword evidence="1" id="KW-0805">Transcription regulation</keyword>
<protein>
    <submittedName>
        <fullName evidence="5">Putative transcriptional regulator</fullName>
    </submittedName>
</protein>
<evidence type="ECO:0000256" key="3">
    <source>
        <dbReference type="ARBA" id="ARBA00023163"/>
    </source>
</evidence>
<dbReference type="AlphaFoldDB" id="H0UNU1"/>
<dbReference type="InterPro" id="IPR051011">
    <property type="entry name" value="Metal_resp_trans_reg"/>
</dbReference>
<evidence type="ECO:0000256" key="1">
    <source>
        <dbReference type="ARBA" id="ARBA00023015"/>
    </source>
</evidence>
<dbReference type="PANTHER" id="PTHR43132:SF6">
    <property type="entry name" value="HTH-TYPE TRANSCRIPTIONAL REPRESSOR CZRA"/>
    <property type="match status" value="1"/>
</dbReference>
<evidence type="ECO:0000259" key="4">
    <source>
        <dbReference type="PROSITE" id="PS50987"/>
    </source>
</evidence>
<keyword evidence="3" id="KW-0804">Transcription</keyword>
<dbReference type="SMART" id="SM00418">
    <property type="entry name" value="HTH_ARSR"/>
    <property type="match status" value="1"/>
</dbReference>
<dbReference type="GO" id="GO:0003700">
    <property type="term" value="F:DNA-binding transcription factor activity"/>
    <property type="evidence" value="ECO:0007669"/>
    <property type="project" value="InterPro"/>
</dbReference>
<dbReference type="Proteomes" id="UP000005730">
    <property type="component" value="Chromosome"/>
</dbReference>
<gene>
    <name evidence="5" type="ORF">TheveDRAFT_0247</name>
</gene>
<proteinExistence type="predicted"/>
<dbReference type="InterPro" id="IPR036388">
    <property type="entry name" value="WH-like_DNA-bd_sf"/>
</dbReference>
<dbReference type="PROSITE" id="PS50987">
    <property type="entry name" value="HTH_ARSR_2"/>
    <property type="match status" value="1"/>
</dbReference>
<dbReference type="EMBL" id="CM001377">
    <property type="protein sequence ID" value="EHM09427.1"/>
    <property type="molecule type" value="Genomic_DNA"/>
</dbReference>
<keyword evidence="6" id="KW-1185">Reference proteome</keyword>
<dbReference type="OrthoDB" id="9794330at2"/>
<dbReference type="InterPro" id="IPR036390">
    <property type="entry name" value="WH_DNA-bd_sf"/>
</dbReference>
<dbReference type="GO" id="GO:0003677">
    <property type="term" value="F:DNA binding"/>
    <property type="evidence" value="ECO:0007669"/>
    <property type="project" value="UniProtKB-KW"/>
</dbReference>
<evidence type="ECO:0000313" key="5">
    <source>
        <dbReference type="EMBL" id="EHM09427.1"/>
    </source>
</evidence>
<evidence type="ECO:0000256" key="2">
    <source>
        <dbReference type="ARBA" id="ARBA00023125"/>
    </source>
</evidence>
<dbReference type="InterPro" id="IPR011991">
    <property type="entry name" value="ArsR-like_HTH"/>
</dbReference>
<evidence type="ECO:0000313" key="6">
    <source>
        <dbReference type="Proteomes" id="UP000005730"/>
    </source>
</evidence>
<dbReference type="RefSeq" id="WP_006582920.1">
    <property type="nucleotide sequence ID" value="NZ_CM001377.1"/>
</dbReference>
<dbReference type="PRINTS" id="PR00778">
    <property type="entry name" value="HTHARSR"/>
</dbReference>
<organism evidence="5 6">
    <name type="scientific">Thermanaerovibrio velox DSM 12556</name>
    <dbReference type="NCBI Taxonomy" id="926567"/>
    <lineage>
        <taxon>Bacteria</taxon>
        <taxon>Thermotogati</taxon>
        <taxon>Synergistota</taxon>
        <taxon>Synergistia</taxon>
        <taxon>Synergistales</taxon>
        <taxon>Synergistaceae</taxon>
        <taxon>Thermanaerovibrio</taxon>
    </lineage>
</organism>
<dbReference type="CDD" id="cd00090">
    <property type="entry name" value="HTH_ARSR"/>
    <property type="match status" value="1"/>
</dbReference>
<sequence>MADLDGDNQLLYDLAELFRVFGDTTRVRILWCLAQSGMCVSHLAERLRMSQSAVSHQLRILKSARLVRVTRQGRNAIYGLDDQHVKAIFDQALQHVSHTSMGRENKNEPDR</sequence>
<name>H0UNU1_9BACT</name>
<dbReference type="eggNOG" id="COG0640">
    <property type="taxonomic scope" value="Bacteria"/>
</dbReference>
<dbReference type="HOGENOM" id="CLU_097806_7_4_0"/>
<feature type="domain" description="HTH arsR-type" evidence="4">
    <location>
        <begin position="6"/>
        <end position="100"/>
    </location>
</feature>
<dbReference type="Pfam" id="PF01022">
    <property type="entry name" value="HTH_5"/>
    <property type="match status" value="1"/>
</dbReference>
<dbReference type="SUPFAM" id="SSF46785">
    <property type="entry name" value="Winged helix' DNA-binding domain"/>
    <property type="match status" value="1"/>
</dbReference>
<dbReference type="PANTHER" id="PTHR43132">
    <property type="entry name" value="ARSENICAL RESISTANCE OPERON REPRESSOR ARSR-RELATED"/>
    <property type="match status" value="1"/>
</dbReference>
<dbReference type="InterPro" id="IPR001845">
    <property type="entry name" value="HTH_ArsR_DNA-bd_dom"/>
</dbReference>